<dbReference type="Pfam" id="PF03432">
    <property type="entry name" value="Relaxase"/>
    <property type="match status" value="1"/>
</dbReference>
<name>A0ABR9WTJ5_9FLAO</name>
<feature type="domain" description="MobA/VirD2-like nuclease" evidence="1">
    <location>
        <begin position="17"/>
        <end position="148"/>
    </location>
</feature>
<protein>
    <submittedName>
        <fullName evidence="2">Relaxase/mobilization nuclease domain-containing protein</fullName>
    </submittedName>
</protein>
<dbReference type="Proteomes" id="UP000656274">
    <property type="component" value="Unassembled WGS sequence"/>
</dbReference>
<gene>
    <name evidence="2" type="ORF">IM755_09675</name>
</gene>
<evidence type="ECO:0000259" key="1">
    <source>
        <dbReference type="Pfam" id="PF03432"/>
    </source>
</evidence>
<keyword evidence="3" id="KW-1185">Reference proteome</keyword>
<proteinExistence type="predicted"/>
<evidence type="ECO:0000313" key="2">
    <source>
        <dbReference type="EMBL" id="MBE9576975.1"/>
    </source>
</evidence>
<comment type="caution">
    <text evidence="2">The sequence shown here is derived from an EMBL/GenBank/DDBJ whole genome shotgun (WGS) entry which is preliminary data.</text>
</comment>
<dbReference type="RefSeq" id="WP_194096253.1">
    <property type="nucleotide sequence ID" value="NZ_JADFTZ010000004.1"/>
</dbReference>
<dbReference type="EMBL" id="JADFTZ010000004">
    <property type="protein sequence ID" value="MBE9576975.1"/>
    <property type="molecule type" value="Genomic_DNA"/>
</dbReference>
<reference evidence="2 3" key="1">
    <citation type="submission" date="2020-10" db="EMBL/GenBank/DDBJ databases">
        <title>The genome sequence of Flavobacterium aquaticum 1Y8A.</title>
        <authorList>
            <person name="Liu Y."/>
        </authorList>
    </citation>
    <scope>NUCLEOTIDE SEQUENCE [LARGE SCALE GENOMIC DNA]</scope>
    <source>
        <strain evidence="2 3">1Y8A</strain>
    </source>
</reference>
<organism evidence="2 3">
    <name type="scientific">Flavobacterium proteolyticum</name>
    <dbReference type="NCBI Taxonomy" id="2911683"/>
    <lineage>
        <taxon>Bacteria</taxon>
        <taxon>Pseudomonadati</taxon>
        <taxon>Bacteroidota</taxon>
        <taxon>Flavobacteriia</taxon>
        <taxon>Flavobacteriales</taxon>
        <taxon>Flavobacteriaceae</taxon>
        <taxon>Flavobacterium</taxon>
    </lineage>
</organism>
<dbReference type="InterPro" id="IPR005094">
    <property type="entry name" value="Endonuclease_MobA/VirD2"/>
</dbReference>
<sequence length="264" mass="30230">MIGMAKACSGGGSLLNYIMNDRKGYELFRNNLCGLNPKEIIEEMSIIQDLNHRAKNKTLSLVLSPSIDDAHKLSNSELKTMIVEFMKELGINADNHQILAFVHTEKTHKHIHIYCGRLNMETGKMVNDHFIGKKAQWAAHRIASRRNLISAKQIMINKIKANQNEGFTIPKSTKDEIYNKHLKAIERQYNSLEEYFQVMKIMGVEVQPSINKQGLIQGYRFVNVATKESFKASEVNRKINLKDIVGKPIIETNQKPKIKFRHGR</sequence>
<accession>A0ABR9WTJ5</accession>
<evidence type="ECO:0000313" key="3">
    <source>
        <dbReference type="Proteomes" id="UP000656274"/>
    </source>
</evidence>